<evidence type="ECO:0000256" key="2">
    <source>
        <dbReference type="ARBA" id="ARBA00013274"/>
    </source>
</evidence>
<dbReference type="Gene3D" id="3.40.1090.10">
    <property type="entry name" value="Cytosolic phospholipase A2 catalytic domain"/>
    <property type="match status" value="1"/>
</dbReference>
<organism evidence="12 13">
    <name type="scientific">Candida tropicalis (strain ATCC MYA-3404 / T1)</name>
    <name type="common">Yeast</name>
    <dbReference type="NCBI Taxonomy" id="294747"/>
    <lineage>
        <taxon>Eukaryota</taxon>
        <taxon>Fungi</taxon>
        <taxon>Dikarya</taxon>
        <taxon>Ascomycota</taxon>
        <taxon>Saccharomycotina</taxon>
        <taxon>Pichiomycetes</taxon>
        <taxon>Debaryomycetaceae</taxon>
        <taxon>Candida/Lodderomyces clade</taxon>
        <taxon>Candida</taxon>
    </lineage>
</organism>
<comment type="catalytic activity">
    <reaction evidence="10">
        <text>a 1-acyl-sn-glycero-3-phosphocholine + H2O = sn-glycerol 3-phosphocholine + a fatty acid + H(+)</text>
        <dbReference type="Rhea" id="RHEA:15177"/>
        <dbReference type="ChEBI" id="CHEBI:15377"/>
        <dbReference type="ChEBI" id="CHEBI:15378"/>
        <dbReference type="ChEBI" id="CHEBI:16870"/>
        <dbReference type="ChEBI" id="CHEBI:28868"/>
        <dbReference type="ChEBI" id="CHEBI:58168"/>
        <dbReference type="EC" id="3.1.1.5"/>
    </reaction>
</comment>
<dbReference type="InterPro" id="IPR016035">
    <property type="entry name" value="Acyl_Trfase/lysoPLipase"/>
</dbReference>
<dbReference type="EMBL" id="GG692397">
    <property type="protein sequence ID" value="EER34079.1"/>
    <property type="molecule type" value="Genomic_DNA"/>
</dbReference>
<evidence type="ECO:0000259" key="11">
    <source>
        <dbReference type="PROSITE" id="PS51210"/>
    </source>
</evidence>
<keyword evidence="4 9" id="KW-0378">Hydrolase</keyword>
<dbReference type="GO" id="GO:0004622">
    <property type="term" value="F:phosphatidylcholine lysophospholipase activity"/>
    <property type="evidence" value="ECO:0007669"/>
    <property type="project" value="UniProtKB-EC"/>
</dbReference>
<keyword evidence="3 10" id="KW-0732">Signal</keyword>
<dbReference type="HOGENOM" id="CLU_014602_0_1_1"/>
<dbReference type="FunFam" id="3.40.1090.10:FF:000010">
    <property type="entry name" value="Lysophospholipase"/>
    <property type="match status" value="1"/>
</dbReference>
<evidence type="ECO:0000256" key="3">
    <source>
        <dbReference type="ARBA" id="ARBA00022729"/>
    </source>
</evidence>
<dbReference type="InterPro" id="IPR002642">
    <property type="entry name" value="LysoPLipase_cat_dom"/>
</dbReference>
<dbReference type="PROSITE" id="PS51210">
    <property type="entry name" value="PLA2C"/>
    <property type="match status" value="1"/>
</dbReference>
<sequence length="603" mass="66386">MRSIFVLSFLLINAVLGGSPTGGYAPGRVTCPSDKVTRSALEGIGADEKSYIDERYKIAKSEMTTFLKNANMSDFDVDSFMEQYNPTIGIAFSGGGYRAMLSGAGNMKALDSRAKEPSVLGGILQSASYMVGLSGGAWLTGSVASNDFISVDDALDQGKLWNLKNSLLTYNGILGVISNAIMWTKIDIQVKLKFLFGSTISITDLYGRALSYQLLANTKDQGDAFTLSDVTSQSKFKSYEMPYPILVALGREPNEYIMNFNSTVFELAPYEMGSWDPSLRSFMQTKYLGSSVDDGTASGKCINGFDNAGFLMGTSSSIFNGIMIAVKNGDFPRFIKSIINTFIVDPIQKANVDIAHYNPNPFYKKSNPDGKIAKSKELYLTDGSFDGQNVPFLPLVHRNVSVIFSYDQGDETSTNWPDGSAIIKTYERQFSNQGKDIAFPYVPDQNTFRNLNLTSRPTFFGCDAKNLTSLTENIYDVPLVIYNANRPFSYWSNTSIIKLKYSNDERNGMIQNGYDLASRKNGELDSEFAACVGCAIIRREQERNGVEQSEQCKQCFAKYCWDGTVYEGESLGDNFSDEGLTSSTEFYNSSNVKGINDGAADIV</sequence>
<dbReference type="VEuPathDB" id="FungiDB:CTRG_02897"/>
<name>C5M925_CANTT</name>
<keyword evidence="13" id="KW-1185">Reference proteome</keyword>
<evidence type="ECO:0000256" key="1">
    <source>
        <dbReference type="ARBA" id="ARBA00008780"/>
    </source>
</evidence>
<comment type="similarity">
    <text evidence="1 10">Belongs to the lysophospholipase family.</text>
</comment>
<dbReference type="eggNOG" id="KOG1325">
    <property type="taxonomic scope" value="Eukaryota"/>
</dbReference>
<feature type="domain" description="PLA2c" evidence="11">
    <location>
        <begin position="30"/>
        <end position="566"/>
    </location>
</feature>
<dbReference type="SUPFAM" id="SSF52151">
    <property type="entry name" value="FabD/lysophospholipase-like"/>
    <property type="match status" value="1"/>
</dbReference>
<dbReference type="KEGG" id="ctp:CTRG_02897"/>
<evidence type="ECO:0000256" key="7">
    <source>
        <dbReference type="ARBA" id="ARBA00023180"/>
    </source>
</evidence>
<dbReference type="GO" id="GO:0005886">
    <property type="term" value="C:plasma membrane"/>
    <property type="evidence" value="ECO:0007669"/>
    <property type="project" value="TreeGrafter"/>
</dbReference>
<keyword evidence="6 9" id="KW-0443">Lipid metabolism</keyword>
<evidence type="ECO:0000256" key="6">
    <source>
        <dbReference type="ARBA" id="ARBA00023098"/>
    </source>
</evidence>
<proteinExistence type="inferred from homology"/>
<evidence type="ECO:0000256" key="10">
    <source>
        <dbReference type="RuleBase" id="RU362103"/>
    </source>
</evidence>
<dbReference type="AlphaFoldDB" id="C5M925"/>
<evidence type="ECO:0000256" key="4">
    <source>
        <dbReference type="ARBA" id="ARBA00022801"/>
    </source>
</evidence>
<dbReference type="PANTHER" id="PTHR10728">
    <property type="entry name" value="CYTOSOLIC PHOSPHOLIPASE A2"/>
    <property type="match status" value="1"/>
</dbReference>
<protein>
    <recommendedName>
        <fullName evidence="2 10">Lysophospholipase</fullName>
        <ecNumber evidence="2 10">3.1.1.5</ecNumber>
    </recommendedName>
</protein>
<feature type="signal peptide" evidence="10">
    <location>
        <begin position="1"/>
        <end position="17"/>
    </location>
</feature>
<dbReference type="PANTHER" id="PTHR10728:SF33">
    <property type="entry name" value="LYSOPHOSPHOLIPASE 1-RELATED"/>
    <property type="match status" value="1"/>
</dbReference>
<dbReference type="Pfam" id="PF01735">
    <property type="entry name" value="PLA2_B"/>
    <property type="match status" value="1"/>
</dbReference>
<dbReference type="GO" id="GO:0046475">
    <property type="term" value="P:glycerophospholipid catabolic process"/>
    <property type="evidence" value="ECO:0007669"/>
    <property type="project" value="TreeGrafter"/>
</dbReference>
<dbReference type="GO" id="GO:0005783">
    <property type="term" value="C:endoplasmic reticulum"/>
    <property type="evidence" value="ECO:0007669"/>
    <property type="project" value="TreeGrafter"/>
</dbReference>
<dbReference type="SMART" id="SM00022">
    <property type="entry name" value="PLAc"/>
    <property type="match status" value="1"/>
</dbReference>
<dbReference type="GO" id="GO:0005829">
    <property type="term" value="C:cytosol"/>
    <property type="evidence" value="ECO:0007669"/>
    <property type="project" value="TreeGrafter"/>
</dbReference>
<dbReference type="GeneID" id="8299346"/>
<reference evidence="12 13" key="1">
    <citation type="journal article" date="2009" name="Nature">
        <title>Evolution of pathogenicity and sexual reproduction in eight Candida genomes.</title>
        <authorList>
            <person name="Butler G."/>
            <person name="Rasmussen M.D."/>
            <person name="Lin M.F."/>
            <person name="Santos M.A."/>
            <person name="Sakthikumar S."/>
            <person name="Munro C.A."/>
            <person name="Rheinbay E."/>
            <person name="Grabherr M."/>
            <person name="Forche A."/>
            <person name="Reedy J.L."/>
            <person name="Agrafioti I."/>
            <person name="Arnaud M.B."/>
            <person name="Bates S."/>
            <person name="Brown A.J."/>
            <person name="Brunke S."/>
            <person name="Costanzo M.C."/>
            <person name="Fitzpatrick D.A."/>
            <person name="de Groot P.W."/>
            <person name="Harris D."/>
            <person name="Hoyer L.L."/>
            <person name="Hube B."/>
            <person name="Klis F.M."/>
            <person name="Kodira C."/>
            <person name="Lennard N."/>
            <person name="Logue M.E."/>
            <person name="Martin R."/>
            <person name="Neiman A.M."/>
            <person name="Nikolaou E."/>
            <person name="Quail M.A."/>
            <person name="Quinn J."/>
            <person name="Santos M.C."/>
            <person name="Schmitzberger F.F."/>
            <person name="Sherlock G."/>
            <person name="Shah P."/>
            <person name="Silverstein K.A."/>
            <person name="Skrzypek M.S."/>
            <person name="Soll D."/>
            <person name="Staggs R."/>
            <person name="Stansfield I."/>
            <person name="Stumpf M.P."/>
            <person name="Sudbery P.E."/>
            <person name="Srikantha T."/>
            <person name="Zeng Q."/>
            <person name="Berman J."/>
            <person name="Berriman M."/>
            <person name="Heitman J."/>
            <person name="Gow N.A."/>
            <person name="Lorenz M.C."/>
            <person name="Birren B.W."/>
            <person name="Kellis M."/>
            <person name="Cuomo C.A."/>
        </authorList>
    </citation>
    <scope>NUCLEOTIDE SEQUENCE [LARGE SCALE GENOMIC DNA]</scope>
    <source>
        <strain evidence="13">ATCC MYA-3404 / T1</strain>
    </source>
</reference>
<comment type="function">
    <text evidence="8">Catalyzes the release of fatty acids from lysophospholipids. Phospholipase B may well contribute to pathogenicity by abetting the fungus in damaging and traversing host cell membranes, processes which likely increase the rapidity of disseminated infection.</text>
</comment>
<accession>C5M925</accession>
<gene>
    <name evidence="12" type="ORF">CTRG_02897</name>
</gene>
<keyword evidence="5 9" id="KW-0442">Lipid degradation</keyword>
<evidence type="ECO:0000313" key="12">
    <source>
        <dbReference type="EMBL" id="EER34079.1"/>
    </source>
</evidence>
<keyword evidence="7" id="KW-0325">Glycoprotein</keyword>
<evidence type="ECO:0000256" key="8">
    <source>
        <dbReference type="ARBA" id="ARBA00059407"/>
    </source>
</evidence>
<dbReference type="EC" id="3.1.1.5" evidence="2 10"/>
<dbReference type="RefSeq" id="XP_002548600.1">
    <property type="nucleotide sequence ID" value="XM_002548554.1"/>
</dbReference>
<dbReference type="Proteomes" id="UP000002037">
    <property type="component" value="Unassembled WGS sequence"/>
</dbReference>
<dbReference type="GO" id="GO:0005576">
    <property type="term" value="C:extracellular region"/>
    <property type="evidence" value="ECO:0007669"/>
    <property type="project" value="TreeGrafter"/>
</dbReference>
<dbReference type="OrthoDB" id="4084751at2759"/>
<evidence type="ECO:0000313" key="13">
    <source>
        <dbReference type="Proteomes" id="UP000002037"/>
    </source>
</evidence>
<dbReference type="STRING" id="294747.C5M925"/>
<dbReference type="GO" id="GO:0004623">
    <property type="term" value="F:phospholipase A2 activity"/>
    <property type="evidence" value="ECO:0007669"/>
    <property type="project" value="TreeGrafter"/>
</dbReference>
<feature type="chain" id="PRO_5005125271" description="Lysophospholipase" evidence="10">
    <location>
        <begin position="18"/>
        <end position="603"/>
    </location>
</feature>
<evidence type="ECO:0000256" key="5">
    <source>
        <dbReference type="ARBA" id="ARBA00022963"/>
    </source>
</evidence>
<evidence type="ECO:0000256" key="9">
    <source>
        <dbReference type="PROSITE-ProRule" id="PRU00555"/>
    </source>
</evidence>